<keyword evidence="3" id="KW-0472">Membrane</keyword>
<accession>K1S068</accession>
<evidence type="ECO:0000256" key="2">
    <source>
        <dbReference type="ARBA" id="ARBA00023122"/>
    </source>
</evidence>
<dbReference type="InterPro" id="IPR046342">
    <property type="entry name" value="CBS_dom_sf"/>
</dbReference>
<dbReference type="PANTHER" id="PTHR22777:SF4">
    <property type="entry name" value="UPF0053 PROTEIN SLL1254"/>
    <property type="match status" value="1"/>
</dbReference>
<keyword evidence="1" id="KW-0677">Repeat</keyword>
<dbReference type="Gene3D" id="3.10.580.10">
    <property type="entry name" value="CBS-domain"/>
    <property type="match status" value="1"/>
</dbReference>
<feature type="domain" description="CNNM transmembrane" evidence="4">
    <location>
        <begin position="1"/>
        <end position="122"/>
    </location>
</feature>
<sequence length="193" mass="21294">ISAILSLNTIAHTIGAAGVGAEAVKVFGEAYFGIISAVLTILILVLSEIIPKTVGACYWRQLAMSSAPVIRAMIIVCYPLVLLSELITKLVSSKKQPLSVSREEVSAMVSVGRQEGVFQPREDKVIQNLFRLDHVTVREIMTPRTVAATAPERTTLREFYANHLFRIFSRIPVYGDSPDYITGYVLKQTVLEK</sequence>
<dbReference type="InterPro" id="IPR002550">
    <property type="entry name" value="CNNM"/>
</dbReference>
<proteinExistence type="predicted"/>
<reference evidence="5" key="1">
    <citation type="journal article" date="2013" name="Environ. Microbiol.">
        <title>Microbiota from the distal guts of lean and obese adolescents exhibit partial functional redundancy besides clear differences in community structure.</title>
        <authorList>
            <person name="Ferrer M."/>
            <person name="Ruiz A."/>
            <person name="Lanza F."/>
            <person name="Haange S.B."/>
            <person name="Oberbach A."/>
            <person name="Till H."/>
            <person name="Bargiela R."/>
            <person name="Campoy C."/>
            <person name="Segura M.T."/>
            <person name="Richter M."/>
            <person name="von Bergen M."/>
            <person name="Seifert J."/>
            <person name="Suarez A."/>
        </authorList>
    </citation>
    <scope>NUCLEOTIDE SEQUENCE</scope>
</reference>
<comment type="caution">
    <text evidence="5">The sequence shown here is derived from an EMBL/GenBank/DDBJ whole genome shotgun (WGS) entry which is preliminary data.</text>
</comment>
<dbReference type="GO" id="GO:0005886">
    <property type="term" value="C:plasma membrane"/>
    <property type="evidence" value="ECO:0007669"/>
    <property type="project" value="TreeGrafter"/>
</dbReference>
<evidence type="ECO:0000259" key="4">
    <source>
        <dbReference type="PROSITE" id="PS51846"/>
    </source>
</evidence>
<evidence type="ECO:0000256" key="1">
    <source>
        <dbReference type="ARBA" id="ARBA00022737"/>
    </source>
</evidence>
<evidence type="ECO:0000313" key="5">
    <source>
        <dbReference type="EMBL" id="EKC47080.1"/>
    </source>
</evidence>
<dbReference type="Pfam" id="PF01595">
    <property type="entry name" value="CNNM"/>
    <property type="match status" value="1"/>
</dbReference>
<feature type="transmembrane region" description="Helical" evidence="3">
    <location>
        <begin position="62"/>
        <end position="83"/>
    </location>
</feature>
<keyword evidence="3" id="KW-0812">Transmembrane</keyword>
<dbReference type="Gene3D" id="3.90.1280.20">
    <property type="match status" value="1"/>
</dbReference>
<dbReference type="PROSITE" id="PS51846">
    <property type="entry name" value="CNNM"/>
    <property type="match status" value="1"/>
</dbReference>
<keyword evidence="3" id="KW-1133">Transmembrane helix</keyword>
<feature type="non-terminal residue" evidence="5">
    <location>
        <position position="193"/>
    </location>
</feature>
<protein>
    <submittedName>
        <fullName evidence="5">CBS domain-containing protein</fullName>
    </submittedName>
</protein>
<organism evidence="5">
    <name type="scientific">human gut metagenome</name>
    <dbReference type="NCBI Taxonomy" id="408170"/>
    <lineage>
        <taxon>unclassified sequences</taxon>
        <taxon>metagenomes</taxon>
        <taxon>organismal metagenomes</taxon>
    </lineage>
</organism>
<feature type="non-terminal residue" evidence="5">
    <location>
        <position position="1"/>
    </location>
</feature>
<evidence type="ECO:0000256" key="3">
    <source>
        <dbReference type="SAM" id="Phobius"/>
    </source>
</evidence>
<keyword evidence="2" id="KW-0129">CBS domain</keyword>
<dbReference type="EMBL" id="AJWY01013442">
    <property type="protein sequence ID" value="EKC47080.1"/>
    <property type="molecule type" value="Genomic_DNA"/>
</dbReference>
<dbReference type="AlphaFoldDB" id="K1S068"/>
<feature type="transmembrane region" description="Helical" evidence="3">
    <location>
        <begin position="30"/>
        <end position="50"/>
    </location>
</feature>
<gene>
    <name evidence="5" type="ORF">LEA_19556</name>
</gene>
<dbReference type="PANTHER" id="PTHR22777">
    <property type="entry name" value="HEMOLYSIN-RELATED"/>
    <property type="match status" value="1"/>
</dbReference>
<name>K1S068_9ZZZZ</name>
<dbReference type="SUPFAM" id="SSF54631">
    <property type="entry name" value="CBS-domain pair"/>
    <property type="match status" value="1"/>
</dbReference>